<dbReference type="Gene3D" id="3.20.20.480">
    <property type="entry name" value="Trimethylamine methyltransferase-like"/>
    <property type="match status" value="1"/>
</dbReference>
<dbReference type="GO" id="GO:0015948">
    <property type="term" value="P:methanogenesis"/>
    <property type="evidence" value="ECO:0007669"/>
    <property type="project" value="InterPro"/>
</dbReference>
<sequence length="487" mass="52740">MINSASIQKQSPYVRILTDDQIHEIRRSAFDIMATAGFKVLHQGAVKMLKKAGAVVKGDIVRVPEFIVNECLHKAPKGFTIYDRQGQRAMEVEGRKSYYGTNPASPSTKDARTGAIHPTTVADIVNGALVADACENIDWVMPMGSCQDVPSIAADLHEFEAVVKHTTKPVIFIGYSARGTEMIYEMAAEVAGGMDNLRQKPFVILYPEPISPLVFPNEVVDRLFLAADLFMPQVPGPAVQLGATGPATLAGVVAQITAESLMCLTLAQLRKPGCPVCLSGNVQILDMRTGLFGVGFPEMSLGIAAQAEVAQSFGLPTWGYAGCTDAKRVDAQAGLESGFSILSQGLAGINLIHDVGYLDMAMVSSPAMLLLGNEAIGMTKRFIQGIEVTPDTLARQVIETVGPGGHFLQQRHTLEHFRSELWRSELLTRQPYDAWEQSGAKDMEQRIQDKLIEILDTHTIPPLPDAVCTAIEKIKIEGEAELTAAQK</sequence>
<accession>A0A5K7Z4Y7</accession>
<evidence type="ECO:0000256" key="3">
    <source>
        <dbReference type="ARBA" id="ARBA00022679"/>
    </source>
</evidence>
<keyword evidence="2 4" id="KW-0489">Methyltransferase</keyword>
<name>A0A5K7Z4Y7_9BACT</name>
<dbReference type="EMBL" id="AP021875">
    <property type="protein sequence ID" value="BBO76078.1"/>
    <property type="molecule type" value="Genomic_DNA"/>
</dbReference>
<protein>
    <submittedName>
        <fullName evidence="4">Trimethylamine methyltransferase</fullName>
    </submittedName>
</protein>
<dbReference type="InterPro" id="IPR010426">
    <property type="entry name" value="MTTB_MeTrfase"/>
</dbReference>
<dbReference type="GO" id="GO:0032259">
    <property type="term" value="P:methylation"/>
    <property type="evidence" value="ECO:0007669"/>
    <property type="project" value="UniProtKB-KW"/>
</dbReference>
<evidence type="ECO:0000313" key="4">
    <source>
        <dbReference type="EMBL" id="BBO76078.1"/>
    </source>
</evidence>
<organism evidence="4 5">
    <name type="scientific">Desulfosarcina widdelii</name>
    <dbReference type="NCBI Taxonomy" id="947919"/>
    <lineage>
        <taxon>Bacteria</taxon>
        <taxon>Pseudomonadati</taxon>
        <taxon>Thermodesulfobacteriota</taxon>
        <taxon>Desulfobacteria</taxon>
        <taxon>Desulfobacterales</taxon>
        <taxon>Desulfosarcinaceae</taxon>
        <taxon>Desulfosarcina</taxon>
    </lineage>
</organism>
<comment type="similarity">
    <text evidence="1">Belongs to the trimethylamine methyltransferase family.</text>
</comment>
<dbReference type="InterPro" id="IPR038601">
    <property type="entry name" value="MttB-like_sf"/>
</dbReference>
<evidence type="ECO:0000256" key="1">
    <source>
        <dbReference type="ARBA" id="ARBA00007137"/>
    </source>
</evidence>
<dbReference type="KEGG" id="dwd:DSCW_34950"/>
<dbReference type="OrthoDB" id="9815793at2"/>
<dbReference type="GO" id="GO:0008168">
    <property type="term" value="F:methyltransferase activity"/>
    <property type="evidence" value="ECO:0007669"/>
    <property type="project" value="UniProtKB-KW"/>
</dbReference>
<keyword evidence="5" id="KW-1185">Reference proteome</keyword>
<dbReference type="AlphaFoldDB" id="A0A5K7Z4Y7"/>
<dbReference type="Proteomes" id="UP000427769">
    <property type="component" value="Chromosome"/>
</dbReference>
<evidence type="ECO:0000256" key="2">
    <source>
        <dbReference type="ARBA" id="ARBA00022603"/>
    </source>
</evidence>
<dbReference type="RefSeq" id="WP_155304935.1">
    <property type="nucleotide sequence ID" value="NZ_AP021875.1"/>
</dbReference>
<evidence type="ECO:0000313" key="5">
    <source>
        <dbReference type="Proteomes" id="UP000427769"/>
    </source>
</evidence>
<keyword evidence="3 4" id="KW-0808">Transferase</keyword>
<gene>
    <name evidence="4" type="ORF">DSCW_34950</name>
</gene>
<dbReference type="Pfam" id="PF06253">
    <property type="entry name" value="MTTB"/>
    <property type="match status" value="1"/>
</dbReference>
<proteinExistence type="inferred from homology"/>
<reference evidence="4 5" key="1">
    <citation type="submission" date="2019-11" db="EMBL/GenBank/DDBJ databases">
        <title>Comparative genomics of hydrocarbon-degrading Desulfosarcina strains.</title>
        <authorList>
            <person name="Watanabe M."/>
            <person name="Kojima H."/>
            <person name="Fukui M."/>
        </authorList>
    </citation>
    <scope>NUCLEOTIDE SEQUENCE [LARGE SCALE GENOMIC DNA]</scope>
    <source>
        <strain evidence="4 5">PP31</strain>
    </source>
</reference>